<dbReference type="PANTHER" id="PTHR43156:SF2">
    <property type="entry name" value="STAGE II SPORULATION PROTEIN E"/>
    <property type="match status" value="1"/>
</dbReference>
<feature type="transmembrane region" description="Helical" evidence="2">
    <location>
        <begin position="133"/>
        <end position="150"/>
    </location>
</feature>
<evidence type="ECO:0000313" key="4">
    <source>
        <dbReference type="EMBL" id="AHD07627.1"/>
    </source>
</evidence>
<dbReference type="InterPro" id="IPR036457">
    <property type="entry name" value="PPM-type-like_dom_sf"/>
</dbReference>
<evidence type="ECO:0000256" key="2">
    <source>
        <dbReference type="SAM" id="Phobius"/>
    </source>
</evidence>
<feature type="transmembrane region" description="Helical" evidence="2">
    <location>
        <begin position="50"/>
        <end position="83"/>
    </location>
</feature>
<dbReference type="Pfam" id="PF07228">
    <property type="entry name" value="SpoIIE"/>
    <property type="match status" value="1"/>
</dbReference>
<feature type="transmembrane region" description="Helical" evidence="2">
    <location>
        <begin position="103"/>
        <end position="121"/>
    </location>
</feature>
<feature type="transmembrane region" description="Helical" evidence="2">
    <location>
        <begin position="264"/>
        <end position="281"/>
    </location>
</feature>
<dbReference type="SMART" id="SM00332">
    <property type="entry name" value="PP2Cc"/>
    <property type="match status" value="1"/>
</dbReference>
<dbReference type="PATRIC" id="fig|697284.3.peg.3714"/>
<keyword evidence="2" id="KW-0472">Membrane</keyword>
<dbReference type="PANTHER" id="PTHR43156">
    <property type="entry name" value="STAGE II SPORULATION PROTEIN E-RELATED"/>
    <property type="match status" value="1"/>
</dbReference>
<evidence type="ECO:0000256" key="1">
    <source>
        <dbReference type="ARBA" id="ARBA00022801"/>
    </source>
</evidence>
<feature type="domain" description="PPM-type phosphatase" evidence="3">
    <location>
        <begin position="602"/>
        <end position="812"/>
    </location>
</feature>
<dbReference type="InterPro" id="IPR014221">
    <property type="entry name" value="SpoII_E"/>
</dbReference>
<keyword evidence="5" id="KW-1185">Reference proteome</keyword>
<dbReference type="HOGENOM" id="CLU_017349_0_0_9"/>
<dbReference type="SUPFAM" id="SSF81606">
    <property type="entry name" value="PP2C-like"/>
    <property type="match status" value="1"/>
</dbReference>
<feature type="transmembrane region" description="Helical" evidence="2">
    <location>
        <begin position="232"/>
        <end position="257"/>
    </location>
</feature>
<dbReference type="NCBIfam" id="TIGR02865">
    <property type="entry name" value="spore_II_E"/>
    <property type="match status" value="1"/>
</dbReference>
<feature type="transmembrane region" description="Helical" evidence="2">
    <location>
        <begin position="201"/>
        <end position="220"/>
    </location>
</feature>
<protein>
    <submittedName>
        <fullName evidence="4">Stage II sporulation protein E</fullName>
        <ecNumber evidence="4">3.1.3.16</ecNumber>
    </submittedName>
</protein>
<reference evidence="4 5" key="1">
    <citation type="journal article" date="2014" name="PLoS ONE">
        <title>How to Kill the Honey Bee Larva: Genomic Potential and Virulence Mechanisms of Paenibacillus larvae.</title>
        <authorList>
            <person name="Djukic M."/>
            <person name="Brzuszkiewicz E."/>
            <person name="Funfhaus A."/>
            <person name="Voss J."/>
            <person name="Gollnow K."/>
            <person name="Poppinga L."/>
            <person name="Liesegang H."/>
            <person name="Garcia-Gonzalez E."/>
            <person name="Genersch E."/>
            <person name="Daniel R."/>
        </authorList>
    </citation>
    <scope>NUCLEOTIDE SEQUENCE [LARGE SCALE GENOMIC DNA]</scope>
    <source>
        <strain evidence="4 5">DSM 25430</strain>
    </source>
</reference>
<dbReference type="PROSITE" id="PS51746">
    <property type="entry name" value="PPM_2"/>
    <property type="match status" value="1"/>
</dbReference>
<dbReference type="SMART" id="SM00331">
    <property type="entry name" value="PP2C_SIG"/>
    <property type="match status" value="1"/>
</dbReference>
<keyword evidence="2" id="KW-1133">Transmembrane helix</keyword>
<dbReference type="GO" id="GO:0004722">
    <property type="term" value="F:protein serine/threonine phosphatase activity"/>
    <property type="evidence" value="ECO:0007669"/>
    <property type="project" value="UniProtKB-EC"/>
</dbReference>
<dbReference type="EC" id="3.1.3.16" evidence="4"/>
<organism evidence="4 5">
    <name type="scientific">Paenibacillus larvae subsp. larvae DSM 25430</name>
    <dbReference type="NCBI Taxonomy" id="697284"/>
    <lineage>
        <taxon>Bacteria</taxon>
        <taxon>Bacillati</taxon>
        <taxon>Bacillota</taxon>
        <taxon>Bacilli</taxon>
        <taxon>Bacillales</taxon>
        <taxon>Paenibacillaceae</taxon>
        <taxon>Paenibacillus</taxon>
    </lineage>
</organism>
<gene>
    <name evidence="4" type="primary">spoIIE1</name>
    <name evidence="4" type="ORF">ERIC2_c39620</name>
</gene>
<dbReference type="Pfam" id="PF19732">
    <property type="entry name" value="SpoIIE_N"/>
    <property type="match status" value="1"/>
</dbReference>
<accession>V9WET1</accession>
<dbReference type="InterPro" id="IPR001932">
    <property type="entry name" value="PPM-type_phosphatase-like_dom"/>
</dbReference>
<dbReference type="AlphaFoldDB" id="V9WET1"/>
<evidence type="ECO:0000313" key="5">
    <source>
        <dbReference type="Proteomes" id="UP000029431"/>
    </source>
</evidence>
<keyword evidence="2" id="KW-0812">Transmembrane</keyword>
<dbReference type="EMBL" id="CP003355">
    <property type="protein sequence ID" value="AHD07627.1"/>
    <property type="molecule type" value="Genomic_DNA"/>
</dbReference>
<name>V9WET1_9BACL</name>
<dbReference type="InterPro" id="IPR052016">
    <property type="entry name" value="Bact_Sigma-Reg"/>
</dbReference>
<dbReference type="Gene3D" id="3.60.40.10">
    <property type="entry name" value="PPM-type phosphatase domain"/>
    <property type="match status" value="1"/>
</dbReference>
<evidence type="ECO:0000259" key="3">
    <source>
        <dbReference type="PROSITE" id="PS51746"/>
    </source>
</evidence>
<feature type="transmembrane region" description="Helical" evidence="2">
    <location>
        <begin position="170"/>
        <end position="189"/>
    </location>
</feature>
<dbReference type="KEGG" id="plv:ERIC2_c39620"/>
<proteinExistence type="predicted"/>
<dbReference type="Proteomes" id="UP000029431">
    <property type="component" value="Chromosome"/>
</dbReference>
<keyword evidence="1 4" id="KW-0378">Hydrolase</keyword>
<dbReference type="InterPro" id="IPR045768">
    <property type="entry name" value="SpoIIE_N"/>
</dbReference>
<dbReference type="eggNOG" id="COG2208">
    <property type="taxonomic scope" value="Bacteria"/>
</dbReference>
<sequence>MGGVFKMIGKRNAGISPGMYWSNLIHRTGTGVKAKAIENRAVQSIISKKWVLLLLLMGFLLGRATILDQLAPFSMAFFAVIYFQKRDMLPWAALSLVTGSVLSLHPHTSSIVASMLIFLLIQKGIERFERSDVSYAPAIVFLSTFLVQLFRCLVNTDLSWYSVMMAGVEGILSLVLTLIFMQAVPVFTLTRKNYQLKNEEIICLIILLASVMTGTVGWLFGGVTVEHIISRYLILVFALVGGAPLGASVGVITGLILSLANVNAVYQMSLLAFSGMLAGLLKEGKRMAVGFGMFLGTSILSVYMGSQAEVFNSTLESLVAVTLFLLTPKSLVKTLSKYVPGTQEHVKSQQDYAKKVRDVTAGRVRQFSDVFQQLSQSFKQVTAEKTKDNQEDQMSHFIEAVSQKTCITCRKQASCWEKNFYQTYEYMTGMMTEIELNPNFQKKQILREWKQHCHKTEQVLNIMKQQYDLYQNNLRWKQQIAESRQLVADQLSGVSQIMNDLAKEIQREAQELFIQEEQIRSALEQLGLSIHSIEIISLDEGNVEIEVVHQYTHGYDECRKIIAPMLSEILDEHIAVISEEKLPRSEGLATVIFGSAKEYEVETGIASAAKGGDLLSGDSFSTVELSNGKFAVALSDGMGNGERARAESSTALSILQQLLQSGMDEKLAIKSVNSVLLLRSPEEMYATVDMALIDLYSAETTFMKIGSIPSFIKRCGQVIPISANNLPVGIIQDIDIDLVSVQLQPGDTLIMMTDGVYDAPGHTVNKEVWMKRVIHELQAKTPQEIADALLDQVMKYHRGDVHDDMTVVVARVEKYRPEWGTFRWPGLHRMERPKVVS</sequence>